<evidence type="ECO:0000256" key="2">
    <source>
        <dbReference type="ARBA" id="ARBA00022690"/>
    </source>
</evidence>
<sequence>MGALRWLLVCSIILLSCRGKQGLQVRMVGAPVSASIDEDDVRRALRFAMNEYNRASNDKYVGRVSEVVEAQKQIVAGVKYYLEVKVGRTTCAKSVTDVTAVENCAFHEAPALAKTVTCHFVNAYVYMKQIN</sequence>
<dbReference type="SUPFAM" id="SSF54403">
    <property type="entry name" value="Cystatin/monellin"/>
    <property type="match status" value="1"/>
</dbReference>
<keyword evidence="5" id="KW-0732">Signal</keyword>
<feature type="domain" description="Cystatin" evidence="6">
    <location>
        <begin position="26"/>
        <end position="119"/>
    </location>
</feature>
<evidence type="ECO:0000256" key="4">
    <source>
        <dbReference type="ARBA" id="ARBA00023157"/>
    </source>
</evidence>
<reference evidence="7" key="3">
    <citation type="submission" date="2025-09" db="UniProtKB">
        <authorList>
            <consortium name="Ensembl"/>
        </authorList>
    </citation>
    <scope>IDENTIFICATION</scope>
</reference>
<evidence type="ECO:0000259" key="6">
    <source>
        <dbReference type="SMART" id="SM00043"/>
    </source>
</evidence>
<proteinExistence type="inferred from homology"/>
<dbReference type="CDD" id="cd00042">
    <property type="entry name" value="CY"/>
    <property type="match status" value="1"/>
</dbReference>
<protein>
    <recommendedName>
        <fullName evidence="6">Cystatin domain-containing protein</fullName>
    </recommendedName>
</protein>
<comment type="similarity">
    <text evidence="1">Belongs to the cystatin family.</text>
</comment>
<dbReference type="AlphaFoldDB" id="A0A7N5KP83"/>
<keyword evidence="4" id="KW-1015">Disulfide bond</keyword>
<dbReference type="Pfam" id="PF00031">
    <property type="entry name" value="Cystatin"/>
    <property type="match status" value="1"/>
</dbReference>
<dbReference type="GO" id="GO:0031982">
    <property type="term" value="C:vesicle"/>
    <property type="evidence" value="ECO:0007669"/>
    <property type="project" value="TreeGrafter"/>
</dbReference>
<dbReference type="GO" id="GO:0005615">
    <property type="term" value="C:extracellular space"/>
    <property type="evidence" value="ECO:0007669"/>
    <property type="project" value="TreeGrafter"/>
</dbReference>
<dbReference type="SMART" id="SM00043">
    <property type="entry name" value="CY"/>
    <property type="match status" value="1"/>
</dbReference>
<evidence type="ECO:0000313" key="8">
    <source>
        <dbReference type="Proteomes" id="UP000008912"/>
    </source>
</evidence>
<evidence type="ECO:0000256" key="3">
    <source>
        <dbReference type="ARBA" id="ARBA00022704"/>
    </source>
</evidence>
<keyword evidence="3" id="KW-0789">Thiol protease inhibitor</keyword>
<evidence type="ECO:0000256" key="5">
    <source>
        <dbReference type="SAM" id="SignalP"/>
    </source>
</evidence>
<dbReference type="InterPro" id="IPR000010">
    <property type="entry name" value="Cystatin_dom"/>
</dbReference>
<dbReference type="InterPro" id="IPR018073">
    <property type="entry name" value="Prot_inh_cystat_CS"/>
</dbReference>
<dbReference type="FunFam" id="3.10.450.10:FF:000004">
    <property type="entry name" value="Cystatin C"/>
    <property type="match status" value="1"/>
</dbReference>
<evidence type="ECO:0000313" key="7">
    <source>
        <dbReference type="Ensembl" id="ENSAMEP00000042995.1"/>
    </source>
</evidence>
<dbReference type="InParanoid" id="A0A7N5KP83"/>
<dbReference type="Gene3D" id="3.10.450.10">
    <property type="match status" value="1"/>
</dbReference>
<dbReference type="GeneTree" id="ENSGT00940000154755"/>
<dbReference type="GO" id="GO:0004869">
    <property type="term" value="F:cysteine-type endopeptidase inhibitor activity"/>
    <property type="evidence" value="ECO:0007669"/>
    <property type="project" value="UniProtKB-KW"/>
</dbReference>
<dbReference type="GO" id="GO:0005737">
    <property type="term" value="C:cytoplasm"/>
    <property type="evidence" value="ECO:0007669"/>
    <property type="project" value="TreeGrafter"/>
</dbReference>
<name>A0A7N5KP83_AILME</name>
<evidence type="ECO:0000256" key="1">
    <source>
        <dbReference type="ARBA" id="ARBA00009403"/>
    </source>
</evidence>
<organism evidence="7 8">
    <name type="scientific">Ailuropoda melanoleuca</name>
    <name type="common">Giant panda</name>
    <dbReference type="NCBI Taxonomy" id="9646"/>
    <lineage>
        <taxon>Eukaryota</taxon>
        <taxon>Metazoa</taxon>
        <taxon>Chordata</taxon>
        <taxon>Craniata</taxon>
        <taxon>Vertebrata</taxon>
        <taxon>Euteleostomi</taxon>
        <taxon>Mammalia</taxon>
        <taxon>Eutheria</taxon>
        <taxon>Laurasiatheria</taxon>
        <taxon>Carnivora</taxon>
        <taxon>Caniformia</taxon>
        <taxon>Ursidae</taxon>
        <taxon>Ailuropoda</taxon>
    </lineage>
</organism>
<reference evidence="7 8" key="1">
    <citation type="journal article" date="2010" name="Nature">
        <title>The sequence and de novo assembly of the giant panda genome.</title>
        <authorList>
            <person name="Li R."/>
            <person name="Fan W."/>
            <person name="Tian G."/>
            <person name="Zhu H."/>
            <person name="He L."/>
            <person name="Cai J."/>
            <person name="Huang Q."/>
            <person name="Cai Q."/>
            <person name="Li B."/>
            <person name="Bai Y."/>
            <person name="Zhang Z."/>
            <person name="Zhang Y."/>
            <person name="Wang W."/>
            <person name="Li J."/>
            <person name="Wei F."/>
            <person name="Li H."/>
            <person name="Jian M."/>
            <person name="Li J."/>
            <person name="Zhang Z."/>
            <person name="Nielsen R."/>
            <person name="Li D."/>
            <person name="Gu W."/>
            <person name="Yang Z."/>
            <person name="Xuan Z."/>
            <person name="Ryder O.A."/>
            <person name="Leung F.C."/>
            <person name="Zhou Y."/>
            <person name="Cao J."/>
            <person name="Sun X."/>
            <person name="Fu Y."/>
            <person name="Fang X."/>
            <person name="Guo X."/>
            <person name="Wang B."/>
            <person name="Hou R."/>
            <person name="Shen F."/>
            <person name="Mu B."/>
            <person name="Ni P."/>
            <person name="Lin R."/>
            <person name="Qian W."/>
            <person name="Wang G."/>
            <person name="Yu C."/>
            <person name="Nie W."/>
            <person name="Wang J."/>
            <person name="Wu Z."/>
            <person name="Liang H."/>
            <person name="Min J."/>
            <person name="Wu Q."/>
            <person name="Cheng S."/>
            <person name="Ruan J."/>
            <person name="Wang M."/>
            <person name="Shi Z."/>
            <person name="Wen M."/>
            <person name="Liu B."/>
            <person name="Ren X."/>
            <person name="Zheng H."/>
            <person name="Dong D."/>
            <person name="Cook K."/>
            <person name="Shan G."/>
            <person name="Zhang H."/>
            <person name="Kosiol C."/>
            <person name="Xie X."/>
            <person name="Lu Z."/>
            <person name="Zheng H."/>
            <person name="Li Y."/>
            <person name="Steiner C.C."/>
            <person name="Lam T.T."/>
            <person name="Lin S."/>
            <person name="Zhang Q."/>
            <person name="Li G."/>
            <person name="Tian J."/>
            <person name="Gong T."/>
            <person name="Liu H."/>
            <person name="Zhang D."/>
            <person name="Fang L."/>
            <person name="Ye C."/>
            <person name="Zhang J."/>
            <person name="Hu W."/>
            <person name="Xu A."/>
            <person name="Ren Y."/>
            <person name="Zhang G."/>
            <person name="Bruford M.W."/>
            <person name="Li Q."/>
            <person name="Ma L."/>
            <person name="Guo Y."/>
            <person name="An N."/>
            <person name="Hu Y."/>
            <person name="Zheng Y."/>
            <person name="Shi Y."/>
            <person name="Li Z."/>
            <person name="Liu Q."/>
            <person name="Chen Y."/>
            <person name="Zhao J."/>
            <person name="Qu N."/>
            <person name="Zhao S."/>
            <person name="Tian F."/>
            <person name="Wang X."/>
            <person name="Wang H."/>
            <person name="Xu L."/>
            <person name="Liu X."/>
            <person name="Vinar T."/>
            <person name="Wang Y."/>
            <person name="Lam T.W."/>
            <person name="Yiu S.M."/>
            <person name="Liu S."/>
            <person name="Zhang H."/>
            <person name="Li D."/>
            <person name="Huang Y."/>
            <person name="Wang X."/>
            <person name="Yang G."/>
            <person name="Jiang Z."/>
            <person name="Wang J."/>
            <person name="Qin N."/>
            <person name="Li L."/>
            <person name="Li J."/>
            <person name="Bolund L."/>
            <person name="Kristiansen K."/>
            <person name="Wong G.K."/>
            <person name="Olson M."/>
            <person name="Zhang X."/>
            <person name="Li S."/>
            <person name="Yang H."/>
            <person name="Wang J."/>
            <person name="Wang J."/>
        </authorList>
    </citation>
    <scope>NUCLEOTIDE SEQUENCE [LARGE SCALE GENOMIC DNA]</scope>
</reference>
<dbReference type="PANTHER" id="PTHR46186">
    <property type="entry name" value="CYSTATIN"/>
    <property type="match status" value="1"/>
</dbReference>
<dbReference type="InterPro" id="IPR046350">
    <property type="entry name" value="Cystatin_sf"/>
</dbReference>
<accession>A0A7N5KP83</accession>
<reference evidence="7" key="2">
    <citation type="submission" date="2025-08" db="UniProtKB">
        <authorList>
            <consortium name="Ensembl"/>
        </authorList>
    </citation>
    <scope>IDENTIFICATION</scope>
</reference>
<feature type="chain" id="PRO_5031477202" description="Cystatin domain-containing protein" evidence="5">
    <location>
        <begin position="23"/>
        <end position="131"/>
    </location>
</feature>
<feature type="signal peptide" evidence="5">
    <location>
        <begin position="1"/>
        <end position="22"/>
    </location>
</feature>
<dbReference type="PROSITE" id="PS00287">
    <property type="entry name" value="CYSTATIN"/>
    <property type="match status" value="1"/>
</dbReference>
<dbReference type="Ensembl" id="ENSAMET00000047468.1">
    <property type="protein sequence ID" value="ENSAMEP00000042995.1"/>
    <property type="gene ID" value="ENSAMEG00000025274.1"/>
</dbReference>
<dbReference type="PROSITE" id="PS51257">
    <property type="entry name" value="PROKAR_LIPOPROTEIN"/>
    <property type="match status" value="1"/>
</dbReference>
<keyword evidence="8" id="KW-1185">Reference proteome</keyword>
<keyword evidence="2" id="KW-0646">Protease inhibitor</keyword>
<dbReference type="Proteomes" id="UP000008912">
    <property type="component" value="Unassembled WGS sequence"/>
</dbReference>
<dbReference type="PANTHER" id="PTHR46186:SF2">
    <property type="entry name" value="CYSTATIN"/>
    <property type="match status" value="1"/>
</dbReference>